<proteinExistence type="inferred from homology"/>
<dbReference type="InterPro" id="IPR014284">
    <property type="entry name" value="RNA_pol_sigma-70_dom"/>
</dbReference>
<keyword evidence="2" id="KW-0805">Transcription regulation</keyword>
<dbReference type="PANTHER" id="PTHR43133:SF8">
    <property type="entry name" value="RNA POLYMERASE SIGMA FACTOR HI_1459-RELATED"/>
    <property type="match status" value="1"/>
</dbReference>
<evidence type="ECO:0000313" key="8">
    <source>
        <dbReference type="Proteomes" id="UP000779900"/>
    </source>
</evidence>
<dbReference type="SUPFAM" id="SSF88659">
    <property type="entry name" value="Sigma3 and sigma4 domains of RNA polymerase sigma factors"/>
    <property type="match status" value="1"/>
</dbReference>
<evidence type="ECO:0000256" key="5">
    <source>
        <dbReference type="ARBA" id="ARBA00023163"/>
    </source>
</evidence>
<organism evidence="7 8">
    <name type="scientific">candidate division WOR-3 bacterium</name>
    <dbReference type="NCBI Taxonomy" id="2052148"/>
    <lineage>
        <taxon>Bacteria</taxon>
        <taxon>Bacteria division WOR-3</taxon>
    </lineage>
</organism>
<evidence type="ECO:0000256" key="3">
    <source>
        <dbReference type="ARBA" id="ARBA00023082"/>
    </source>
</evidence>
<keyword evidence="4" id="KW-0238">DNA-binding</keyword>
<evidence type="ECO:0000259" key="6">
    <source>
        <dbReference type="Pfam" id="PF04542"/>
    </source>
</evidence>
<dbReference type="InterPro" id="IPR013324">
    <property type="entry name" value="RNA_pol_sigma_r3/r4-like"/>
</dbReference>
<protein>
    <submittedName>
        <fullName evidence="7">Sigma-70 family RNA polymerase sigma factor</fullName>
    </submittedName>
</protein>
<dbReference type="EMBL" id="VGIR01000135">
    <property type="protein sequence ID" value="MBM3332779.1"/>
    <property type="molecule type" value="Genomic_DNA"/>
</dbReference>
<dbReference type="AlphaFoldDB" id="A0A937XHU3"/>
<sequence>MKISASQDVATDDALFVAIWRLEGGLTRWLKREFGYDEVGAFEVASCTLVKAFRHRHRFDRAKASLRTWVYSIAKHLVIDQMRKRKCGPARMVEAVPPEDLDEACPDERECPRDARIRQVELQKYLVGLTDRLPKRQRDVIWAYWREGLNFPEISRKLKLSTRQVGYAYKNGMDALKRMV</sequence>
<evidence type="ECO:0000256" key="1">
    <source>
        <dbReference type="ARBA" id="ARBA00010641"/>
    </source>
</evidence>
<dbReference type="Pfam" id="PF04542">
    <property type="entry name" value="Sigma70_r2"/>
    <property type="match status" value="1"/>
</dbReference>
<comment type="caution">
    <text evidence="7">The sequence shown here is derived from an EMBL/GenBank/DDBJ whole genome shotgun (WGS) entry which is preliminary data.</text>
</comment>
<evidence type="ECO:0000313" key="7">
    <source>
        <dbReference type="EMBL" id="MBM3332779.1"/>
    </source>
</evidence>
<name>A0A937XHU3_UNCW3</name>
<evidence type="ECO:0000256" key="2">
    <source>
        <dbReference type="ARBA" id="ARBA00023015"/>
    </source>
</evidence>
<dbReference type="GO" id="GO:0006352">
    <property type="term" value="P:DNA-templated transcription initiation"/>
    <property type="evidence" value="ECO:0007669"/>
    <property type="project" value="InterPro"/>
</dbReference>
<dbReference type="GO" id="GO:0016987">
    <property type="term" value="F:sigma factor activity"/>
    <property type="evidence" value="ECO:0007669"/>
    <property type="project" value="UniProtKB-KW"/>
</dbReference>
<comment type="similarity">
    <text evidence="1">Belongs to the sigma-70 factor family. ECF subfamily.</text>
</comment>
<dbReference type="InterPro" id="IPR039425">
    <property type="entry name" value="RNA_pol_sigma-70-like"/>
</dbReference>
<accession>A0A937XHU3</accession>
<dbReference type="InterPro" id="IPR013325">
    <property type="entry name" value="RNA_pol_sigma_r2"/>
</dbReference>
<gene>
    <name evidence="7" type="ORF">FJY68_13190</name>
</gene>
<dbReference type="Proteomes" id="UP000779900">
    <property type="component" value="Unassembled WGS sequence"/>
</dbReference>
<dbReference type="SUPFAM" id="SSF88946">
    <property type="entry name" value="Sigma2 domain of RNA polymerase sigma factors"/>
    <property type="match status" value="1"/>
</dbReference>
<reference evidence="7" key="1">
    <citation type="submission" date="2019-03" db="EMBL/GenBank/DDBJ databases">
        <title>Lake Tanganyika Metagenome-Assembled Genomes (MAGs).</title>
        <authorList>
            <person name="Tran P."/>
        </authorList>
    </citation>
    <scope>NUCLEOTIDE SEQUENCE</scope>
    <source>
        <strain evidence="7">K_DeepCast_150m_m2_040</strain>
    </source>
</reference>
<dbReference type="InterPro" id="IPR036388">
    <property type="entry name" value="WH-like_DNA-bd_sf"/>
</dbReference>
<dbReference type="Gene3D" id="1.10.10.10">
    <property type="entry name" value="Winged helix-like DNA-binding domain superfamily/Winged helix DNA-binding domain"/>
    <property type="match status" value="1"/>
</dbReference>
<dbReference type="InterPro" id="IPR007627">
    <property type="entry name" value="RNA_pol_sigma70_r2"/>
</dbReference>
<dbReference type="GO" id="GO:0003677">
    <property type="term" value="F:DNA binding"/>
    <property type="evidence" value="ECO:0007669"/>
    <property type="project" value="UniProtKB-KW"/>
</dbReference>
<evidence type="ECO:0000256" key="4">
    <source>
        <dbReference type="ARBA" id="ARBA00023125"/>
    </source>
</evidence>
<dbReference type="PANTHER" id="PTHR43133">
    <property type="entry name" value="RNA POLYMERASE ECF-TYPE SIGMA FACTO"/>
    <property type="match status" value="1"/>
</dbReference>
<feature type="domain" description="RNA polymerase sigma-70 region 2" evidence="6">
    <location>
        <begin position="40"/>
        <end position="86"/>
    </location>
</feature>
<keyword evidence="3" id="KW-0731">Sigma factor</keyword>
<dbReference type="NCBIfam" id="TIGR02937">
    <property type="entry name" value="sigma70-ECF"/>
    <property type="match status" value="1"/>
</dbReference>
<dbReference type="Gene3D" id="1.10.1740.10">
    <property type="match status" value="1"/>
</dbReference>
<keyword evidence="5" id="KW-0804">Transcription</keyword>